<dbReference type="Pfam" id="PF13489">
    <property type="entry name" value="Methyltransf_23"/>
    <property type="match status" value="1"/>
</dbReference>
<organism evidence="4 5">
    <name type="scientific">Actinomyces radicidentis</name>
    <dbReference type="NCBI Taxonomy" id="111015"/>
    <lineage>
        <taxon>Bacteria</taxon>
        <taxon>Bacillati</taxon>
        <taxon>Actinomycetota</taxon>
        <taxon>Actinomycetes</taxon>
        <taxon>Actinomycetales</taxon>
        <taxon>Actinomycetaceae</taxon>
        <taxon>Actinomyces</taxon>
    </lineage>
</organism>
<evidence type="ECO:0000313" key="4">
    <source>
        <dbReference type="EMBL" id="AMD86957.1"/>
    </source>
</evidence>
<name>A0A0X8JE96_ACTRD</name>
<protein>
    <submittedName>
        <fullName evidence="4">Methyltransferase</fullName>
    </submittedName>
</protein>
<dbReference type="Gene3D" id="3.40.50.150">
    <property type="entry name" value="Vaccinia Virus protein VP39"/>
    <property type="match status" value="1"/>
</dbReference>
<evidence type="ECO:0000256" key="1">
    <source>
        <dbReference type="ARBA" id="ARBA00022603"/>
    </source>
</evidence>
<keyword evidence="5" id="KW-1185">Reference proteome</keyword>
<evidence type="ECO:0000313" key="5">
    <source>
        <dbReference type="Proteomes" id="UP000065220"/>
    </source>
</evidence>
<dbReference type="PANTHER" id="PTHR43464">
    <property type="entry name" value="METHYLTRANSFERASE"/>
    <property type="match status" value="1"/>
</dbReference>
<gene>
    <name evidence="4" type="ORF">AXF14_04280</name>
</gene>
<dbReference type="CDD" id="cd02440">
    <property type="entry name" value="AdoMet_MTases"/>
    <property type="match status" value="1"/>
</dbReference>
<dbReference type="SUPFAM" id="SSF53335">
    <property type="entry name" value="S-adenosyl-L-methionine-dependent methyltransferases"/>
    <property type="match status" value="1"/>
</dbReference>
<reference evidence="5" key="1">
    <citation type="submission" date="2016-02" db="EMBL/GenBank/DDBJ databases">
        <authorList>
            <person name="Holder M.E."/>
            <person name="Ajami N.J."/>
            <person name="Petrosino J.F."/>
        </authorList>
    </citation>
    <scope>NUCLEOTIDE SEQUENCE [LARGE SCALE GENOMIC DNA]</scope>
    <source>
        <strain evidence="5">CCUG 36733</strain>
    </source>
</reference>
<evidence type="ECO:0000256" key="3">
    <source>
        <dbReference type="ARBA" id="ARBA00022691"/>
    </source>
</evidence>
<dbReference type="GO" id="GO:0032259">
    <property type="term" value="P:methylation"/>
    <property type="evidence" value="ECO:0007669"/>
    <property type="project" value="UniProtKB-KW"/>
</dbReference>
<dbReference type="PANTHER" id="PTHR43464:SF19">
    <property type="entry name" value="UBIQUINONE BIOSYNTHESIS O-METHYLTRANSFERASE, MITOCHONDRIAL"/>
    <property type="match status" value="1"/>
</dbReference>
<dbReference type="AlphaFoldDB" id="A0A0X8JE96"/>
<dbReference type="InterPro" id="IPR029063">
    <property type="entry name" value="SAM-dependent_MTases_sf"/>
</dbReference>
<dbReference type="EMBL" id="CP014228">
    <property type="protein sequence ID" value="AMD86957.1"/>
    <property type="molecule type" value="Genomic_DNA"/>
</dbReference>
<dbReference type="OrthoDB" id="9786503at2"/>
<keyword evidence="2 4" id="KW-0808">Transferase</keyword>
<evidence type="ECO:0000256" key="2">
    <source>
        <dbReference type="ARBA" id="ARBA00022679"/>
    </source>
</evidence>
<dbReference type="Proteomes" id="UP000065220">
    <property type="component" value="Chromosome"/>
</dbReference>
<accession>A0A0X8JE96</accession>
<dbReference type="GO" id="GO:0008168">
    <property type="term" value="F:methyltransferase activity"/>
    <property type="evidence" value="ECO:0007669"/>
    <property type="project" value="UniProtKB-KW"/>
</dbReference>
<proteinExistence type="predicted"/>
<sequence>MSSARQTEWEQRYASVDRLWSGRPNDWLPQLAADWAPGRALDLGCGEGDDALWLVARGWDVTGVDLSATAIGRMLDGARAAGVEGRVHGVVLDLVADPLPAGPFDLVTSFYVHGGPSPESIQLPALLAEAASRVAPGGRLLVAVHCVNPPWHRHCALTYEPGALREEIGEAVVGWGTVVCEERWRDVLSREGESGRRSDAVLCLRRPV</sequence>
<keyword evidence="1 4" id="KW-0489">Methyltransferase</keyword>
<dbReference type="STRING" id="111015.AXF14_04280"/>
<dbReference type="RefSeq" id="WP_067941124.1">
    <property type="nucleotide sequence ID" value="NZ_CP014228.1"/>
</dbReference>
<dbReference type="KEGG" id="ard:AXF14_04280"/>
<keyword evidence="3" id="KW-0949">S-adenosyl-L-methionine</keyword>